<dbReference type="Proteomes" id="UP000823963">
    <property type="component" value="Unassembled WGS sequence"/>
</dbReference>
<dbReference type="PANTHER" id="PTHR43017">
    <property type="entry name" value="GALACTOSIDE O-ACETYLTRANSFERASE"/>
    <property type="match status" value="1"/>
</dbReference>
<dbReference type="InterPro" id="IPR039369">
    <property type="entry name" value="LacA-like"/>
</dbReference>
<dbReference type="SUPFAM" id="SSF51161">
    <property type="entry name" value="Trimeric LpxA-like enzymes"/>
    <property type="match status" value="1"/>
</dbReference>
<dbReference type="Pfam" id="PF00132">
    <property type="entry name" value="Hexapep"/>
    <property type="match status" value="1"/>
</dbReference>
<name>A0A9D1UXF3_9LACO</name>
<dbReference type="EMBL" id="DXFP01000051">
    <property type="protein sequence ID" value="HIX02188.1"/>
    <property type="molecule type" value="Genomic_DNA"/>
</dbReference>
<dbReference type="PANTHER" id="PTHR43017:SF1">
    <property type="entry name" value="ACETYLTRANSFERASE YJL218W-RELATED"/>
    <property type="match status" value="1"/>
</dbReference>
<dbReference type="EC" id="2.3.1.-" evidence="1"/>
<proteinExistence type="inferred from homology"/>
<reference evidence="2" key="2">
    <citation type="submission" date="2021-04" db="EMBL/GenBank/DDBJ databases">
        <authorList>
            <person name="Gilroy R."/>
        </authorList>
    </citation>
    <scope>NUCLEOTIDE SEQUENCE</scope>
    <source>
        <strain evidence="2">6627</strain>
    </source>
</reference>
<evidence type="ECO:0000313" key="2">
    <source>
        <dbReference type="EMBL" id="HIX02188.1"/>
    </source>
</evidence>
<dbReference type="AlphaFoldDB" id="A0A9D1UXF3"/>
<protein>
    <recommendedName>
        <fullName evidence="1">Acetyltransferase</fullName>
        <ecNumber evidence="1">2.3.1.-</ecNumber>
    </recommendedName>
</protein>
<reference evidence="2" key="1">
    <citation type="journal article" date="2021" name="PeerJ">
        <title>Extensive microbial diversity within the chicken gut microbiome revealed by metagenomics and culture.</title>
        <authorList>
            <person name="Gilroy R."/>
            <person name="Ravi A."/>
            <person name="Getino M."/>
            <person name="Pursley I."/>
            <person name="Horton D.L."/>
            <person name="Alikhan N.F."/>
            <person name="Baker D."/>
            <person name="Gharbi K."/>
            <person name="Hall N."/>
            <person name="Watson M."/>
            <person name="Adriaenssens E.M."/>
            <person name="Foster-Nyarko E."/>
            <person name="Jarju S."/>
            <person name="Secka A."/>
            <person name="Antonio M."/>
            <person name="Oren A."/>
            <person name="Chaudhuri R.R."/>
            <person name="La Ragione R."/>
            <person name="Hildebrand F."/>
            <person name="Pallen M.J."/>
        </authorList>
    </citation>
    <scope>NUCLEOTIDE SEQUENCE</scope>
    <source>
        <strain evidence="2">6627</strain>
    </source>
</reference>
<keyword evidence="1" id="KW-0808">Transferase</keyword>
<evidence type="ECO:0000256" key="1">
    <source>
        <dbReference type="RuleBase" id="RU367021"/>
    </source>
</evidence>
<keyword evidence="1" id="KW-0012">Acyltransferase</keyword>
<gene>
    <name evidence="2" type="ORF">H9861_05485</name>
</gene>
<dbReference type="InterPro" id="IPR011004">
    <property type="entry name" value="Trimer_LpxA-like_sf"/>
</dbReference>
<organism evidence="2 3">
    <name type="scientific">Candidatus Ligilactobacillus excrementigallinarum</name>
    <dbReference type="NCBI Taxonomy" id="2838641"/>
    <lineage>
        <taxon>Bacteria</taxon>
        <taxon>Bacillati</taxon>
        <taxon>Bacillota</taxon>
        <taxon>Bacilli</taxon>
        <taxon>Lactobacillales</taxon>
        <taxon>Lactobacillaceae</taxon>
        <taxon>Ligilactobacillus</taxon>
    </lineage>
</organism>
<comment type="caution">
    <text evidence="2">The sequence shown here is derived from an EMBL/GenBank/DDBJ whole genome shotgun (WGS) entry which is preliminary data.</text>
</comment>
<dbReference type="InterPro" id="IPR001451">
    <property type="entry name" value="Hexapep"/>
</dbReference>
<comment type="similarity">
    <text evidence="1">Belongs to the transferase hexapeptide repeat family.</text>
</comment>
<sequence length="186" mass="20583">MNSEIETVQKLIANEHIFNERDSRIQALHHHAFNSYSKYNQLVKTDAHYHDEILRSLFNQVGTDLYIEPDFHCQFGFNISLGDEVFLNHDCTLQDFAPITIGNQANIAPRVGFYTANAPEKADHEPHNLIAKPIVVKDNVWIGGNAVIMGGVTIGENAIIGAGCVVDHDVPANALAVGNPMQIKKI</sequence>
<dbReference type="Gene3D" id="2.160.10.10">
    <property type="entry name" value="Hexapeptide repeat proteins"/>
    <property type="match status" value="1"/>
</dbReference>
<accession>A0A9D1UXF3</accession>
<dbReference type="CDD" id="cd03357">
    <property type="entry name" value="LbH_MAT_GAT"/>
    <property type="match status" value="1"/>
</dbReference>
<evidence type="ECO:0000313" key="3">
    <source>
        <dbReference type="Proteomes" id="UP000823963"/>
    </source>
</evidence>
<dbReference type="GO" id="GO:0008870">
    <property type="term" value="F:galactoside O-acetyltransferase activity"/>
    <property type="evidence" value="ECO:0007669"/>
    <property type="project" value="TreeGrafter"/>
</dbReference>